<dbReference type="Pfam" id="PF01471">
    <property type="entry name" value="PG_binding_1"/>
    <property type="match status" value="1"/>
</dbReference>
<dbReference type="KEGG" id="ssyi:EKG83_15235"/>
<dbReference type="AlphaFoldDB" id="A0A5Q0GYP2"/>
<dbReference type="EMBL" id="CP034550">
    <property type="protein sequence ID" value="QFZ18634.1"/>
    <property type="molecule type" value="Genomic_DNA"/>
</dbReference>
<proteinExistence type="predicted"/>
<dbReference type="RefSeq" id="WP_033433202.1">
    <property type="nucleotide sequence ID" value="NZ_CP034550.1"/>
</dbReference>
<dbReference type="InterPro" id="IPR002477">
    <property type="entry name" value="Peptidoglycan-bd-like"/>
</dbReference>
<dbReference type="InterPro" id="IPR036366">
    <property type="entry name" value="PGBDSf"/>
</dbReference>
<feature type="domain" description="Peptidoglycan binding-like" evidence="1">
    <location>
        <begin position="83"/>
        <end position="146"/>
    </location>
</feature>
<dbReference type="InterPro" id="IPR036365">
    <property type="entry name" value="PGBD-like_sf"/>
</dbReference>
<organism evidence="2 3">
    <name type="scientific">Saccharothrix syringae</name>
    <name type="common">Nocardiopsis syringae</name>
    <dbReference type="NCBI Taxonomy" id="103733"/>
    <lineage>
        <taxon>Bacteria</taxon>
        <taxon>Bacillati</taxon>
        <taxon>Actinomycetota</taxon>
        <taxon>Actinomycetes</taxon>
        <taxon>Pseudonocardiales</taxon>
        <taxon>Pseudonocardiaceae</taxon>
        <taxon>Saccharothrix</taxon>
    </lineage>
</organism>
<dbReference type="Proteomes" id="UP000325787">
    <property type="component" value="Chromosome"/>
</dbReference>
<evidence type="ECO:0000313" key="2">
    <source>
        <dbReference type="EMBL" id="QFZ18634.1"/>
    </source>
</evidence>
<keyword evidence="3" id="KW-1185">Reference proteome</keyword>
<name>A0A5Q0GYP2_SACSY</name>
<dbReference type="SUPFAM" id="SSF47090">
    <property type="entry name" value="PGBD-like"/>
    <property type="match status" value="1"/>
</dbReference>
<evidence type="ECO:0000313" key="3">
    <source>
        <dbReference type="Proteomes" id="UP000325787"/>
    </source>
</evidence>
<sequence>MRGVRRASAVVAAVPARVVQAPRPRGVLALQRAAGNQAVAHALQRLTETERFENLVAPRYASSDRLQSAFDNQPAMGAFEPDHEAVRLVQQGLVKDGFPLPKSTRPDGTLDGVFAGETAGAVTAFQRKHQLPTKDGRVGRQVLRRLDELEIGGVGPGSNETQRRHALAESVLRAQQDRVRALIRNGLALRPAGTAPDRRDVLFRNACEWIDRGRADMHVMVRTHDSLFRAGKAGAQNATPGTFAYFDSATTHPGSGGTYPINPGPGEERHVSYAPGGFHGVTVNSDIKLLDVENRTDEELKTTILHEVQHIADRTEGQTPTQPEGPGRVKMFDRAGRPDLQLEGHVNVYQTEFRAHWIEHPEGDPADRYGSSTAPATNAQPVVFADPTGTTRQARTSFKNLRQENVFFDLINNGYEVAGPYTSSAQFKKMADDYALPAGVNLVDSVRVDDLLNAVGACDTTMTDRHPSIVAMLASAGRLDEPDRRFLRDRGLSKPFWDNADRHLGKAQTARLVKAIGP</sequence>
<accession>A0A5Q0GYP2</accession>
<reference evidence="3" key="1">
    <citation type="journal article" date="2021" name="Curr. Microbiol.">
        <title>Complete genome of nocamycin-producing strain Saccharothrix syringae NRRL B-16468 reveals the biosynthetic potential for secondary metabolites.</title>
        <authorList>
            <person name="Mo X."/>
            <person name="Yang S."/>
        </authorList>
    </citation>
    <scope>NUCLEOTIDE SEQUENCE [LARGE SCALE GENOMIC DNA]</scope>
    <source>
        <strain evidence="3">ATCC 51364 / DSM 43886 / JCM 6844 / KCTC 9398 / NBRC 14523 / NRRL B-16468 / INA 2240</strain>
    </source>
</reference>
<evidence type="ECO:0000259" key="1">
    <source>
        <dbReference type="Pfam" id="PF01471"/>
    </source>
</evidence>
<dbReference type="Gene3D" id="1.10.101.10">
    <property type="entry name" value="PGBD-like superfamily/PGBD"/>
    <property type="match status" value="1"/>
</dbReference>
<gene>
    <name evidence="2" type="ORF">EKG83_15235</name>
</gene>
<protein>
    <submittedName>
        <fullName evidence="2">Peptidoglycan-binding protein</fullName>
    </submittedName>
</protein>
<dbReference type="OrthoDB" id="5198324at2"/>